<sequence>MLKENYSVIGVMSGTSLDGIDLAHITFTKRENWCFKIHASETVAYPKAWFKKLQALTQNTLRELEAIDMDYTAFLSQTIKQFITKHNLVDIDAVCSHGHTALHQPEKGLTYQIGNLEFLSDLLETTVVCDFRTQDVDFGGQGAPLVPIGDELLFSEFDFCINLGGFANVSTRIASERIAFDICPVNIVLNKYVRTLGFNFDDAGKIAESGTLNPRLLEQLNALEFYRQPHPKSLGLEWTEAEVFSVIDKFKLPVNAVLNTVVEHIAIQISQVITTVESPSVLMTGGGVYNSYLLSRIEALSNLKVTIPKPEIIEFKEALIFGLLGVLRMRNEVNCLQSVTGAQRNHSSGKIYKPQNQQVC</sequence>
<accession>A0A1H3Z685</accession>
<dbReference type="InterPro" id="IPR005338">
    <property type="entry name" value="Anhydro_N_Ac-Mur_kinase"/>
</dbReference>
<dbReference type="Gene3D" id="3.30.420.40">
    <property type="match status" value="2"/>
</dbReference>
<evidence type="ECO:0000313" key="1">
    <source>
        <dbReference type="EMBL" id="SEA19157.1"/>
    </source>
</evidence>
<dbReference type="GO" id="GO:0006040">
    <property type="term" value="P:amino sugar metabolic process"/>
    <property type="evidence" value="ECO:0007669"/>
    <property type="project" value="InterPro"/>
</dbReference>
<keyword evidence="2" id="KW-1185">Reference proteome</keyword>
<reference evidence="1 2" key="1">
    <citation type="submission" date="2016-10" db="EMBL/GenBank/DDBJ databases">
        <authorList>
            <person name="de Groot N.N."/>
        </authorList>
    </citation>
    <scope>NUCLEOTIDE SEQUENCE [LARGE SCALE GENOMIC DNA]</scope>
    <source>
        <strain evidence="1 2">DSM 23842</strain>
    </source>
</reference>
<dbReference type="PANTHER" id="PTHR30605">
    <property type="entry name" value="ANHYDRO-N-ACETYLMURAMIC ACID KINASE"/>
    <property type="match status" value="1"/>
</dbReference>
<organism evidence="1 2">
    <name type="scientific">Bizionia paragorgiae</name>
    <dbReference type="NCBI Taxonomy" id="283786"/>
    <lineage>
        <taxon>Bacteria</taxon>
        <taxon>Pseudomonadati</taxon>
        <taxon>Bacteroidota</taxon>
        <taxon>Flavobacteriia</taxon>
        <taxon>Flavobacteriales</taxon>
        <taxon>Flavobacteriaceae</taxon>
        <taxon>Bizionia</taxon>
    </lineage>
</organism>
<dbReference type="PANTHER" id="PTHR30605:SF0">
    <property type="entry name" value="ANHYDRO-N-ACETYLMURAMIC ACID KINASE"/>
    <property type="match status" value="1"/>
</dbReference>
<name>A0A1H3Z685_BIZPA</name>
<dbReference type="GO" id="GO:0005524">
    <property type="term" value="F:ATP binding"/>
    <property type="evidence" value="ECO:0007669"/>
    <property type="project" value="InterPro"/>
</dbReference>
<dbReference type="OrthoDB" id="9763949at2"/>
<dbReference type="EMBL" id="FNQK01000008">
    <property type="protein sequence ID" value="SEA19157.1"/>
    <property type="molecule type" value="Genomic_DNA"/>
</dbReference>
<dbReference type="GO" id="GO:0016773">
    <property type="term" value="F:phosphotransferase activity, alcohol group as acceptor"/>
    <property type="evidence" value="ECO:0007669"/>
    <property type="project" value="InterPro"/>
</dbReference>
<protein>
    <submittedName>
        <fullName evidence="1">Anhydro-N-acetylmuramic acid kinase</fullName>
    </submittedName>
</protein>
<dbReference type="AlphaFoldDB" id="A0A1H3Z685"/>
<dbReference type="SUPFAM" id="SSF53067">
    <property type="entry name" value="Actin-like ATPase domain"/>
    <property type="match status" value="1"/>
</dbReference>
<dbReference type="GO" id="GO:0016301">
    <property type="term" value="F:kinase activity"/>
    <property type="evidence" value="ECO:0007669"/>
    <property type="project" value="UniProtKB-KW"/>
</dbReference>
<dbReference type="RefSeq" id="WP_092133483.1">
    <property type="nucleotide sequence ID" value="NZ_FNQK01000008.1"/>
</dbReference>
<evidence type="ECO:0000313" key="2">
    <source>
        <dbReference type="Proteomes" id="UP000198846"/>
    </source>
</evidence>
<dbReference type="Proteomes" id="UP000198846">
    <property type="component" value="Unassembled WGS sequence"/>
</dbReference>
<keyword evidence="1" id="KW-0808">Transferase</keyword>
<proteinExistence type="predicted"/>
<dbReference type="GO" id="GO:0009254">
    <property type="term" value="P:peptidoglycan turnover"/>
    <property type="evidence" value="ECO:0007669"/>
    <property type="project" value="InterPro"/>
</dbReference>
<keyword evidence="1" id="KW-0418">Kinase</keyword>
<dbReference type="InterPro" id="IPR043129">
    <property type="entry name" value="ATPase_NBD"/>
</dbReference>
<dbReference type="Pfam" id="PF03702">
    <property type="entry name" value="AnmK"/>
    <property type="match status" value="1"/>
</dbReference>
<dbReference type="NCBIfam" id="NF007144">
    <property type="entry name" value="PRK09585.2-3"/>
    <property type="match status" value="1"/>
</dbReference>
<gene>
    <name evidence="1" type="ORF">SAMN04487990_1084</name>
</gene>
<dbReference type="STRING" id="283786.SAMN04487990_1084"/>